<dbReference type="PANTHER" id="PTHR11774">
    <property type="entry name" value="GERANYLGERANYL TRANSFERASE TYPE BETA SUBUNIT"/>
    <property type="match status" value="1"/>
</dbReference>
<name>A0A086PGD0_TOXGO</name>
<keyword evidence="8 9" id="KW-0862">Zinc</keyword>
<dbReference type="GO" id="GO:0008270">
    <property type="term" value="F:zinc ion binding"/>
    <property type="evidence" value="ECO:0007669"/>
    <property type="project" value="UniProtKB-UniRule"/>
</dbReference>
<comment type="catalytic activity">
    <reaction evidence="9">
        <text>L-cysteinyl-[protein] + (2E,6E)-farnesyl diphosphate = S-(2E,6E)-farnesyl-L-cysteinyl-[protein] + diphosphate</text>
        <dbReference type="Rhea" id="RHEA:13345"/>
        <dbReference type="Rhea" id="RHEA-COMP:10131"/>
        <dbReference type="Rhea" id="RHEA-COMP:11535"/>
        <dbReference type="ChEBI" id="CHEBI:29950"/>
        <dbReference type="ChEBI" id="CHEBI:33019"/>
        <dbReference type="ChEBI" id="CHEBI:86019"/>
        <dbReference type="ChEBI" id="CHEBI:175763"/>
    </reaction>
</comment>
<dbReference type="VEuPathDB" id="ToxoDB:TGVAND_200370"/>
<dbReference type="Proteomes" id="UP000028840">
    <property type="component" value="Unassembled WGS sequence"/>
</dbReference>
<organism evidence="12 13">
    <name type="scientific">Toxoplasma gondii VAND</name>
    <dbReference type="NCBI Taxonomy" id="933077"/>
    <lineage>
        <taxon>Eukaryota</taxon>
        <taxon>Sar</taxon>
        <taxon>Alveolata</taxon>
        <taxon>Apicomplexa</taxon>
        <taxon>Conoidasida</taxon>
        <taxon>Coccidia</taxon>
        <taxon>Eucoccidiorida</taxon>
        <taxon>Eimeriorina</taxon>
        <taxon>Sarcocystidae</taxon>
        <taxon>Toxoplasma</taxon>
    </lineage>
</organism>
<dbReference type="AlphaFoldDB" id="A0A086PGD0"/>
<feature type="non-terminal residue" evidence="12">
    <location>
        <position position="639"/>
    </location>
</feature>
<feature type="domain" description="Prenyltransferase alpha-alpha toroid" evidence="11">
    <location>
        <begin position="330"/>
        <end position="537"/>
    </location>
</feature>
<evidence type="ECO:0000256" key="3">
    <source>
        <dbReference type="ARBA" id="ARBA00015798"/>
    </source>
</evidence>
<evidence type="ECO:0000256" key="5">
    <source>
        <dbReference type="ARBA" id="ARBA00022679"/>
    </source>
</evidence>
<comment type="cofactor">
    <cofactor evidence="9">
        <name>Zn(2+)</name>
        <dbReference type="ChEBI" id="CHEBI:29105"/>
    </cofactor>
    <text evidence="9">Binds 1 zinc ion per subunit.</text>
</comment>
<dbReference type="InterPro" id="IPR008930">
    <property type="entry name" value="Terpenoid_cyclase/PrenylTrfase"/>
</dbReference>
<accession>A0A086PGD0</accession>
<evidence type="ECO:0000256" key="1">
    <source>
        <dbReference type="ARBA" id="ARBA00010497"/>
    </source>
</evidence>
<dbReference type="PANTHER" id="PTHR11774:SF6">
    <property type="entry name" value="PROTEIN FARNESYLTRANSFERASE SUBUNIT BETA"/>
    <property type="match status" value="1"/>
</dbReference>
<feature type="compositionally biased region" description="Polar residues" evidence="10">
    <location>
        <begin position="17"/>
        <end position="26"/>
    </location>
</feature>
<feature type="region of interest" description="Disordered" evidence="10">
    <location>
        <begin position="281"/>
        <end position="301"/>
    </location>
</feature>
<comment type="function">
    <text evidence="9">Catalyzes the transfer of a farnesyl moiety from farnesyl diphosphate to a cysteine at the fourth position from the C-terminus of several proteins. The beta subunit is responsible for peptide-binding.</text>
</comment>
<feature type="region of interest" description="Disordered" evidence="10">
    <location>
        <begin position="106"/>
        <end position="152"/>
    </location>
</feature>
<dbReference type="InterPro" id="IPR026872">
    <property type="entry name" value="FTB"/>
</dbReference>
<feature type="region of interest" description="Disordered" evidence="10">
    <location>
        <begin position="1"/>
        <end position="26"/>
    </location>
</feature>
<proteinExistence type="inferred from homology"/>
<keyword evidence="7" id="KW-0677">Repeat</keyword>
<evidence type="ECO:0000313" key="12">
    <source>
        <dbReference type="EMBL" id="KFG99411.1"/>
    </source>
</evidence>
<evidence type="ECO:0000256" key="10">
    <source>
        <dbReference type="SAM" id="MobiDB-lite"/>
    </source>
</evidence>
<dbReference type="CDD" id="cd02893">
    <property type="entry name" value="FTase"/>
    <property type="match status" value="1"/>
</dbReference>
<evidence type="ECO:0000256" key="9">
    <source>
        <dbReference type="RuleBase" id="RU365056"/>
    </source>
</evidence>
<keyword evidence="6 9" id="KW-0479">Metal-binding</keyword>
<dbReference type="GO" id="GO:0005965">
    <property type="term" value="C:protein farnesyltransferase complex"/>
    <property type="evidence" value="ECO:0007669"/>
    <property type="project" value="UniProtKB-UniRule"/>
</dbReference>
<reference evidence="12 13" key="2">
    <citation type="journal article" date="2015" name="Eukaryot. Cell">
        <title>Genetic mapping reveals that sinefungin resistance in Toxoplasma gondii is controlled by a putative amino acid transporter locus that can be used as a negative selectable marker.</title>
        <authorList>
            <person name="Behnke M.S."/>
            <person name="Khan A."/>
            <person name="Sibley L.D."/>
        </authorList>
    </citation>
    <scope>NUCLEOTIDE SEQUENCE [LARGE SCALE GENOMIC DNA]</scope>
    <source>
        <strain evidence="12 13">VAND</strain>
    </source>
</reference>
<sequence length="639" mass="70086">MAASEGTPSPFRVEQEQGGSLESSTLQKREPVDAAFSLLPRSSFILSSSPIETGQILFLDYALPLSSCLFTETQVDQQETEHACLKCYNHFFGGVYPSIDTPCRGSSALPSRLSQPTSRQRRAEWPDSSEVSSDAEDTNDAQPPLNPCLSQGFRGTKQRSDMVGSASAKLRTSAHIAFAQRYLEKPFGNGMMELDASRCWLVYWMVHALDLMDAFDPSQHRERILSFLRAAWDRQAGGGWGGGPGQQAHLAPTYAATASVFVTRGVVEWFHTMRESLKTAKSEKASKAAGSSDEGGERKRDCEACKGYMETEQDQSGDQAEVRDENKDPRQYIYDWLMRVKSHGGGFRMHVDGEIDMRGTYCAVATASMLHMLTDELVEGVPEYVAACQTYEGGIAGEPGLEAHGGYTYCGLAALCILGKAHEFLDLDRLLHWAVMRQMGFEGGFQGRTNKLVDSCYSFWMSALFPLLAHAFHLAGHRIPRELWASSRHLQQYILACCQDPRGGLRDKPGKAADLYHTCYALSGLSVAQHTLLSATSSASSSTSVLAGEQPKVFTSGLEGCLVARTDIFYNVRIDRVTAARNELQHSLPPFVECRSACRGFEGPGVVSYYTGSPLVGSFCTAEPRFAENYVFAGGLMHG</sequence>
<protein>
    <recommendedName>
        <fullName evidence="3 9">Protein farnesyltransferase subunit beta</fullName>
        <shortName evidence="9">FTase-beta</shortName>
        <ecNumber evidence="2 9">2.5.1.58</ecNumber>
    </recommendedName>
</protein>
<reference evidence="12 13" key="1">
    <citation type="submission" date="2014-08" db="EMBL/GenBank/DDBJ databases">
        <authorList>
            <person name="Sibley D."/>
            <person name="Venepally P."/>
            <person name="Karamycheva S."/>
            <person name="Hadjithomas M."/>
            <person name="Khan A."/>
            <person name="Brunk B."/>
            <person name="Roos D."/>
            <person name="Caler E."/>
            <person name="Lorenzi H."/>
        </authorList>
    </citation>
    <scope>NUCLEOTIDE SEQUENCE [LARGE SCALE GENOMIC DNA]</scope>
    <source>
        <strain evidence="12 13">VAND</strain>
    </source>
</reference>
<feature type="compositionally biased region" description="Polar residues" evidence="10">
    <location>
        <begin position="108"/>
        <end position="118"/>
    </location>
</feature>
<evidence type="ECO:0000256" key="2">
    <source>
        <dbReference type="ARBA" id="ARBA00012702"/>
    </source>
</evidence>
<dbReference type="InterPro" id="IPR001330">
    <property type="entry name" value="Prenyltrans"/>
</dbReference>
<dbReference type="SUPFAM" id="SSF48239">
    <property type="entry name" value="Terpenoid cyclases/Protein prenyltransferases"/>
    <property type="match status" value="1"/>
</dbReference>
<keyword evidence="5 9" id="KW-0808">Transferase</keyword>
<dbReference type="EMBL" id="AEYJ02001855">
    <property type="protein sequence ID" value="KFG99411.1"/>
    <property type="molecule type" value="Genomic_DNA"/>
</dbReference>
<evidence type="ECO:0000256" key="7">
    <source>
        <dbReference type="ARBA" id="ARBA00022737"/>
    </source>
</evidence>
<dbReference type="GO" id="GO:0004660">
    <property type="term" value="F:protein farnesyltransferase activity"/>
    <property type="evidence" value="ECO:0007669"/>
    <property type="project" value="UniProtKB-UniRule"/>
</dbReference>
<comment type="caution">
    <text evidence="12">The sequence shown here is derived from an EMBL/GenBank/DDBJ whole genome shotgun (WGS) entry which is preliminary data.</text>
</comment>
<dbReference type="GO" id="GO:0097354">
    <property type="term" value="P:prenylation"/>
    <property type="evidence" value="ECO:0007669"/>
    <property type="project" value="UniProtKB-UniRule"/>
</dbReference>
<comment type="similarity">
    <text evidence="1 9">Belongs to the protein prenyltransferase subunit beta family.</text>
</comment>
<dbReference type="EC" id="2.5.1.58" evidence="2 9"/>
<keyword evidence="4 9" id="KW-0637">Prenyltransferase</keyword>
<evidence type="ECO:0000256" key="6">
    <source>
        <dbReference type="ARBA" id="ARBA00022723"/>
    </source>
</evidence>
<dbReference type="Pfam" id="PF00432">
    <property type="entry name" value="Prenyltrans"/>
    <property type="match status" value="2"/>
</dbReference>
<feature type="domain" description="Prenyltransferase alpha-alpha toroid" evidence="11">
    <location>
        <begin position="170"/>
        <end position="268"/>
    </location>
</feature>
<gene>
    <name evidence="12" type="ORF">TGVAND_200370</name>
</gene>
<dbReference type="InterPro" id="IPR045089">
    <property type="entry name" value="PGGT1B-like"/>
</dbReference>
<evidence type="ECO:0000259" key="11">
    <source>
        <dbReference type="Pfam" id="PF00432"/>
    </source>
</evidence>
<evidence type="ECO:0000313" key="13">
    <source>
        <dbReference type="Proteomes" id="UP000028840"/>
    </source>
</evidence>
<comment type="subunit">
    <text evidence="9">Heterodimer of an alpha and a beta subunit.</text>
</comment>
<dbReference type="Gene3D" id="1.50.10.20">
    <property type="match status" value="1"/>
</dbReference>
<evidence type="ECO:0000256" key="8">
    <source>
        <dbReference type="ARBA" id="ARBA00022833"/>
    </source>
</evidence>
<dbReference type="OrthoDB" id="10261146at2759"/>
<evidence type="ECO:0000256" key="4">
    <source>
        <dbReference type="ARBA" id="ARBA00022602"/>
    </source>
</evidence>